<dbReference type="EMBL" id="KN731887">
    <property type="protein sequence ID" value="KIH59507.1"/>
    <property type="molecule type" value="Genomic_DNA"/>
</dbReference>
<reference evidence="1 2" key="1">
    <citation type="submission" date="2013-12" db="EMBL/GenBank/DDBJ databases">
        <title>Draft genome of the parsitic nematode Ancylostoma duodenale.</title>
        <authorList>
            <person name="Mitreva M."/>
        </authorList>
    </citation>
    <scope>NUCLEOTIDE SEQUENCE [LARGE SCALE GENOMIC DNA]</scope>
    <source>
        <strain evidence="1 2">Zhejiang</strain>
    </source>
</reference>
<organism evidence="1 2">
    <name type="scientific">Ancylostoma duodenale</name>
    <dbReference type="NCBI Taxonomy" id="51022"/>
    <lineage>
        <taxon>Eukaryota</taxon>
        <taxon>Metazoa</taxon>
        <taxon>Ecdysozoa</taxon>
        <taxon>Nematoda</taxon>
        <taxon>Chromadorea</taxon>
        <taxon>Rhabditida</taxon>
        <taxon>Rhabditina</taxon>
        <taxon>Rhabditomorpha</taxon>
        <taxon>Strongyloidea</taxon>
        <taxon>Ancylostomatidae</taxon>
        <taxon>Ancylostomatinae</taxon>
        <taxon>Ancylostoma</taxon>
    </lineage>
</organism>
<gene>
    <name evidence="1" type="ORF">ANCDUO_10255</name>
</gene>
<proteinExistence type="predicted"/>
<keyword evidence="2" id="KW-1185">Reference proteome</keyword>
<evidence type="ECO:0000313" key="1">
    <source>
        <dbReference type="EMBL" id="KIH59507.1"/>
    </source>
</evidence>
<dbReference type="Proteomes" id="UP000054047">
    <property type="component" value="Unassembled WGS sequence"/>
</dbReference>
<dbReference type="OrthoDB" id="5868288at2759"/>
<accession>A0A0C2DAW0</accession>
<name>A0A0C2DAW0_9BILA</name>
<evidence type="ECO:0000313" key="2">
    <source>
        <dbReference type="Proteomes" id="UP000054047"/>
    </source>
</evidence>
<protein>
    <submittedName>
        <fullName evidence="1">Uncharacterized protein</fullName>
    </submittedName>
</protein>
<sequence length="248" mass="28321">MEKMISALRDKRSQEIRHELEADKRERSIVISGLEEWGIDRPRLERQSHLEESVAGILDALKVDCLPEVTYRMGKFNDLRPLLVTVILPFKSHWSLALSNAHLLRRTKFGHIYVHRSMTLAERTREYELRQEARARNEGKPTREWVVYRGPNISDNELIGGLPHFAYRADRQLAKGGGVCCLVKDHFCVIPARVRTNVTADLLCLDIFSLSTTKSLRLVIVYRPPSSKAEDDKLTEVIFDLGSVASDA</sequence>
<dbReference type="AlphaFoldDB" id="A0A0C2DAW0"/>